<dbReference type="RefSeq" id="WP_185801793.1">
    <property type="nucleotide sequence ID" value="NZ_JACJVJ010000002.1"/>
</dbReference>
<accession>A0A842I091</accession>
<dbReference type="Proteomes" id="UP000564378">
    <property type="component" value="Unassembled WGS sequence"/>
</dbReference>
<dbReference type="Pfam" id="PF00797">
    <property type="entry name" value="Acetyltransf_2"/>
    <property type="match status" value="1"/>
</dbReference>
<organism evidence="3 4">
    <name type="scientific">Parasphingopyxis marina</name>
    <dbReference type="NCBI Taxonomy" id="2761622"/>
    <lineage>
        <taxon>Bacteria</taxon>
        <taxon>Pseudomonadati</taxon>
        <taxon>Pseudomonadota</taxon>
        <taxon>Alphaproteobacteria</taxon>
        <taxon>Sphingomonadales</taxon>
        <taxon>Sphingomonadaceae</taxon>
        <taxon>Parasphingopyxis</taxon>
    </lineage>
</organism>
<name>A0A842I091_9SPHN</name>
<dbReference type="Gene3D" id="2.40.128.150">
    <property type="entry name" value="Cysteine proteinases"/>
    <property type="match status" value="1"/>
</dbReference>
<evidence type="ECO:0000256" key="1">
    <source>
        <dbReference type="ARBA" id="ARBA00006547"/>
    </source>
</evidence>
<dbReference type="InterPro" id="IPR038765">
    <property type="entry name" value="Papain-like_cys_pep_sf"/>
</dbReference>
<gene>
    <name evidence="3" type="ORF">H6P80_13045</name>
</gene>
<protein>
    <submittedName>
        <fullName evidence="3">Arylamine N-acetyltransferase</fullName>
    </submittedName>
</protein>
<comment type="caution">
    <text evidence="3">The sequence shown here is derived from an EMBL/GenBank/DDBJ whole genome shotgun (WGS) entry which is preliminary data.</text>
</comment>
<keyword evidence="3" id="KW-0808">Transferase</keyword>
<dbReference type="Gene3D" id="3.30.2140.10">
    <property type="entry name" value="Arylamine N-acetyltransferase"/>
    <property type="match status" value="1"/>
</dbReference>
<dbReference type="InterPro" id="IPR001447">
    <property type="entry name" value="Arylamine_N-AcTrfase"/>
</dbReference>
<evidence type="ECO:0000313" key="4">
    <source>
        <dbReference type="Proteomes" id="UP000564378"/>
    </source>
</evidence>
<reference evidence="3 4" key="1">
    <citation type="submission" date="2020-08" db="EMBL/GenBank/DDBJ databases">
        <title>Draft genome sequence of Parasphingopyxis sp. GrpM-11.</title>
        <authorList>
            <person name="Oh J."/>
            <person name="Roh D.-H."/>
        </authorList>
    </citation>
    <scope>NUCLEOTIDE SEQUENCE [LARGE SCALE GENOMIC DNA]</scope>
    <source>
        <strain evidence="3 4">GrpM-11</strain>
    </source>
</reference>
<dbReference type="PANTHER" id="PTHR11786">
    <property type="entry name" value="N-HYDROXYARYLAMINE O-ACETYLTRANSFERASE"/>
    <property type="match status" value="1"/>
</dbReference>
<dbReference type="PRINTS" id="PR01543">
    <property type="entry name" value="ANATRNSFRASE"/>
</dbReference>
<dbReference type="SUPFAM" id="SSF54001">
    <property type="entry name" value="Cysteine proteinases"/>
    <property type="match status" value="1"/>
</dbReference>
<dbReference type="AlphaFoldDB" id="A0A842I091"/>
<dbReference type="EMBL" id="JACJVJ010000002">
    <property type="protein sequence ID" value="MBC2778545.1"/>
    <property type="molecule type" value="Genomic_DNA"/>
</dbReference>
<comment type="similarity">
    <text evidence="1 2">Belongs to the arylamine N-acetyltransferase family.</text>
</comment>
<dbReference type="PANTHER" id="PTHR11786:SF0">
    <property type="entry name" value="ARYLAMINE N-ACETYLTRANSFERASE 4-RELATED"/>
    <property type="match status" value="1"/>
</dbReference>
<keyword evidence="4" id="KW-1185">Reference proteome</keyword>
<sequence>MAAAPPKKPPSETQIAAYLARIGFTGTPQADLETLTAIHRGHVEAIPWDNLDVALGRPLTRDPAAAFDKLVTRRRGGWCYEMNGLLGWMLEGLGFRLAHLAGAVDREIRGDATIGNHLLLLVELDRTYIADTGFGTGLIEPAPLAEGPVRQSPMAFRLERLGDGWWRFHNHPGLKPASFDFARSMTDTARLEEHCRWFQDSPDSHFKGRVVVNTYRGGRLEMLTMTQLETLDAQGRHETAINTREEFSQRLTTLYGAELAEAGALWEIATAIRPEPDTAG</sequence>
<evidence type="ECO:0000313" key="3">
    <source>
        <dbReference type="EMBL" id="MBC2778545.1"/>
    </source>
</evidence>
<dbReference type="GO" id="GO:0016407">
    <property type="term" value="F:acetyltransferase activity"/>
    <property type="evidence" value="ECO:0007669"/>
    <property type="project" value="InterPro"/>
</dbReference>
<evidence type="ECO:0000256" key="2">
    <source>
        <dbReference type="RuleBase" id="RU003452"/>
    </source>
</evidence>
<proteinExistence type="inferred from homology"/>